<name>A0A081D3C4_9HYPH</name>
<dbReference type="EMBL" id="BBJU01000038">
    <property type="protein sequence ID" value="GAK73420.1"/>
    <property type="molecule type" value="Genomic_DNA"/>
</dbReference>
<evidence type="ECO:0000313" key="2">
    <source>
        <dbReference type="Proteomes" id="UP000028701"/>
    </source>
</evidence>
<dbReference type="AlphaFoldDB" id="A0A081D3C4"/>
<reference evidence="1 2" key="1">
    <citation type="submission" date="2014-08" db="EMBL/GenBank/DDBJ databases">
        <title>Whole genome shotgun sequence of Rhizobium rubi NBRC 13261.</title>
        <authorList>
            <person name="Katano-Makiyama Y."/>
            <person name="Hosoyama A."/>
            <person name="Hashimoto M."/>
            <person name="Hosoyama Y."/>
            <person name="Noguchi M."/>
            <person name="Tsuchikane K."/>
            <person name="Uohara A."/>
            <person name="Ohji S."/>
            <person name="Ichikawa N."/>
            <person name="Kimura A."/>
            <person name="Yamazoe A."/>
            <person name="Fujita N."/>
        </authorList>
    </citation>
    <scope>NUCLEOTIDE SEQUENCE [LARGE SCALE GENOMIC DNA]</scope>
    <source>
        <strain evidence="1 2">NBRC 13261</strain>
    </source>
</reference>
<evidence type="ECO:0000313" key="1">
    <source>
        <dbReference type="EMBL" id="GAK73420.1"/>
    </source>
</evidence>
<sequence>MALKSKEWFFKNCLSEIKDYGRFSHLAWSVLMKGIGQTDGTRGHVTQAIGVSQEFLEDFPQYIPLIQGEDPTKPVDVAAHPQLQADLVAWVAGKNGNFGRSTYGYNYQTFKRNTTATLGGTRQGGGGADDEFKRVLRLMAEFI</sequence>
<organism evidence="1 2">
    <name type="scientific">Agrobacterium rubi TR3 = NBRC 13261</name>
    <dbReference type="NCBI Taxonomy" id="1368415"/>
    <lineage>
        <taxon>Bacteria</taxon>
        <taxon>Pseudomonadati</taxon>
        <taxon>Pseudomonadota</taxon>
        <taxon>Alphaproteobacteria</taxon>
        <taxon>Hyphomicrobiales</taxon>
        <taxon>Rhizobiaceae</taxon>
        <taxon>Rhizobium/Agrobacterium group</taxon>
        <taxon>Agrobacterium</taxon>
    </lineage>
</organism>
<dbReference type="RefSeq" id="WP_045232832.1">
    <property type="nucleotide sequence ID" value="NZ_BBJU01000038.1"/>
</dbReference>
<proteinExistence type="predicted"/>
<dbReference type="Proteomes" id="UP000028701">
    <property type="component" value="Unassembled WGS sequence"/>
</dbReference>
<gene>
    <name evidence="1" type="ORF">RRU01S_38_00240</name>
</gene>
<accession>A0A081D3C4</accession>
<protein>
    <submittedName>
        <fullName evidence="1">Uncharacterized protein</fullName>
    </submittedName>
</protein>
<dbReference type="OrthoDB" id="9255649at2"/>
<comment type="caution">
    <text evidence="1">The sequence shown here is derived from an EMBL/GenBank/DDBJ whole genome shotgun (WGS) entry which is preliminary data.</text>
</comment>